<name>A0ABT8BET2_9HYPH</name>
<evidence type="ECO:0000313" key="2">
    <source>
        <dbReference type="EMBL" id="MDN3590353.1"/>
    </source>
</evidence>
<keyword evidence="1" id="KW-0046">Antibiotic resistance</keyword>
<dbReference type="SUPFAM" id="SSF54593">
    <property type="entry name" value="Glyoxalase/Bleomycin resistance protein/Dihydroxybiphenyl dioxygenase"/>
    <property type="match status" value="1"/>
</dbReference>
<dbReference type="CDD" id="cd08349">
    <property type="entry name" value="BLMA_like"/>
    <property type="match status" value="1"/>
</dbReference>
<evidence type="ECO:0000313" key="3">
    <source>
        <dbReference type="Proteomes" id="UP001224644"/>
    </source>
</evidence>
<dbReference type="InterPro" id="IPR000335">
    <property type="entry name" value="Bleomycin-R"/>
</dbReference>
<protein>
    <submittedName>
        <fullName evidence="2">VOC family protein</fullName>
    </submittedName>
</protein>
<gene>
    <name evidence="2" type="ORF">QWZ12_06960</name>
</gene>
<dbReference type="RefSeq" id="WP_238224453.1">
    <property type="nucleotide sequence ID" value="NZ_BPQD01000008.1"/>
</dbReference>
<dbReference type="EMBL" id="JAUFPX010000004">
    <property type="protein sequence ID" value="MDN3590353.1"/>
    <property type="molecule type" value="Genomic_DNA"/>
</dbReference>
<evidence type="ECO:0000256" key="1">
    <source>
        <dbReference type="ARBA" id="ARBA00023251"/>
    </source>
</evidence>
<accession>A0ABT8BET2</accession>
<keyword evidence="3" id="KW-1185">Reference proteome</keyword>
<dbReference type="Proteomes" id="UP001224644">
    <property type="component" value="Unassembled WGS sequence"/>
</dbReference>
<comment type="caution">
    <text evidence="2">The sequence shown here is derived from an EMBL/GenBank/DDBJ whole genome shotgun (WGS) entry which is preliminary data.</text>
</comment>
<proteinExistence type="predicted"/>
<dbReference type="Gene3D" id="3.10.180.10">
    <property type="entry name" value="2,3-Dihydroxybiphenyl 1,2-Dioxygenase, domain 1"/>
    <property type="match status" value="1"/>
</dbReference>
<organism evidence="2 3">
    <name type="scientific">Methylobacterium adhaesivum</name>
    <dbReference type="NCBI Taxonomy" id="333297"/>
    <lineage>
        <taxon>Bacteria</taxon>
        <taxon>Pseudomonadati</taxon>
        <taxon>Pseudomonadota</taxon>
        <taxon>Alphaproteobacteria</taxon>
        <taxon>Hyphomicrobiales</taxon>
        <taxon>Methylobacteriaceae</taxon>
        <taxon>Methylobacterium</taxon>
    </lineage>
</organism>
<reference evidence="3" key="1">
    <citation type="journal article" date="2019" name="Int. J. Syst. Evol. Microbiol.">
        <title>The Global Catalogue of Microorganisms (GCM) 10K type strain sequencing project: providing services to taxonomists for standard genome sequencing and annotation.</title>
        <authorList>
            <consortium name="The Broad Institute Genomics Platform"/>
            <consortium name="The Broad Institute Genome Sequencing Center for Infectious Disease"/>
            <person name="Wu L."/>
            <person name="Ma J."/>
        </authorList>
    </citation>
    <scope>NUCLEOTIDE SEQUENCE [LARGE SCALE GENOMIC DNA]</scope>
    <source>
        <strain evidence="3">CECT 7069</strain>
    </source>
</reference>
<sequence length="151" mass="16165">MNGDRLPEGGVAALVPELDVFDLDRSLAFWCGGLGFAKAYARPEEGFAYLERGGVQVMLNRVNGNWSVGPLEPPLGRGLNLQITVASLAPVLAGLAALDWPLFRAVHEAWYRAGAVEVGLRQVLVQDPDGYLVRICEALGARPLNPGVRGS</sequence>
<dbReference type="InterPro" id="IPR029068">
    <property type="entry name" value="Glyas_Bleomycin-R_OHBP_Dase"/>
</dbReference>